<feature type="compositionally biased region" description="Low complexity" evidence="1">
    <location>
        <begin position="1"/>
        <end position="14"/>
    </location>
</feature>
<evidence type="ECO:0000313" key="2">
    <source>
        <dbReference type="EMBL" id="CAA9590950.1"/>
    </source>
</evidence>
<dbReference type="AlphaFoldDB" id="A0A6J4VWX9"/>
<accession>A0A6J4VWX9</accession>
<sequence>PPSPATRAASRRASFGGRADRVRLPAAVRAPRRGGRV</sequence>
<proteinExistence type="predicted"/>
<gene>
    <name evidence="2" type="ORF">AVDCRST_MAG18-5281</name>
</gene>
<feature type="non-terminal residue" evidence="2">
    <location>
        <position position="37"/>
    </location>
</feature>
<feature type="region of interest" description="Disordered" evidence="1">
    <location>
        <begin position="1"/>
        <end position="37"/>
    </location>
</feature>
<name>A0A6J4VWX9_9BACT</name>
<feature type="non-terminal residue" evidence="2">
    <location>
        <position position="1"/>
    </location>
</feature>
<reference evidence="2" key="1">
    <citation type="submission" date="2020-02" db="EMBL/GenBank/DDBJ databases">
        <authorList>
            <person name="Meier V. D."/>
        </authorList>
    </citation>
    <scope>NUCLEOTIDE SEQUENCE</scope>
    <source>
        <strain evidence="2">AVDCRST_MAG18</strain>
    </source>
</reference>
<evidence type="ECO:0000256" key="1">
    <source>
        <dbReference type="SAM" id="MobiDB-lite"/>
    </source>
</evidence>
<dbReference type="EMBL" id="CADCWN010000423">
    <property type="protein sequence ID" value="CAA9590950.1"/>
    <property type="molecule type" value="Genomic_DNA"/>
</dbReference>
<protein>
    <submittedName>
        <fullName evidence="2">Uncharacterized protein</fullName>
    </submittedName>
</protein>
<organism evidence="2">
    <name type="scientific">uncultured Thermomicrobiales bacterium</name>
    <dbReference type="NCBI Taxonomy" id="1645740"/>
    <lineage>
        <taxon>Bacteria</taxon>
        <taxon>Pseudomonadati</taxon>
        <taxon>Thermomicrobiota</taxon>
        <taxon>Thermomicrobia</taxon>
        <taxon>Thermomicrobiales</taxon>
        <taxon>environmental samples</taxon>
    </lineage>
</organism>